<keyword evidence="3" id="KW-1185">Reference proteome</keyword>
<comment type="caution">
    <text evidence="2">The sequence shown here is derived from an EMBL/GenBank/DDBJ whole genome shotgun (WGS) entry which is preliminary data.</text>
</comment>
<organism evidence="2 3">
    <name type="scientific">Macrostomum lignano</name>
    <dbReference type="NCBI Taxonomy" id="282301"/>
    <lineage>
        <taxon>Eukaryota</taxon>
        <taxon>Metazoa</taxon>
        <taxon>Spiralia</taxon>
        <taxon>Lophotrochozoa</taxon>
        <taxon>Platyhelminthes</taxon>
        <taxon>Rhabditophora</taxon>
        <taxon>Macrostomorpha</taxon>
        <taxon>Macrostomida</taxon>
        <taxon>Macrostomidae</taxon>
        <taxon>Macrostomum</taxon>
    </lineage>
</organism>
<feature type="region of interest" description="Disordered" evidence="1">
    <location>
        <begin position="43"/>
        <end position="81"/>
    </location>
</feature>
<sequence length="193" mass="20178">ADCEAGDPHHYQVALTLSPMESDQTIGRSYLPVADGKLHLLTAGEDADSLDSGKGCSSDNGSRTARSVKEPIGIDRKGAQQSMSTFRYDLQHRGSGSPYQSLRCSSAVGKRSNAAHNTVHFKQWSAGEVGMDGRVAPAHNGSCTLPRHLQGGQQSLLQRQRAAAGHNGDGGGSPGGNARYLGATADSKSSSFV</sequence>
<feature type="non-terminal residue" evidence="2">
    <location>
        <position position="1"/>
    </location>
</feature>
<dbReference type="Proteomes" id="UP000215902">
    <property type="component" value="Unassembled WGS sequence"/>
</dbReference>
<name>A0A267DUU6_9PLAT</name>
<feature type="compositionally biased region" description="Low complexity" evidence="1">
    <location>
        <begin position="147"/>
        <end position="166"/>
    </location>
</feature>
<evidence type="ECO:0000313" key="3">
    <source>
        <dbReference type="Proteomes" id="UP000215902"/>
    </source>
</evidence>
<feature type="compositionally biased region" description="Polar residues" evidence="1">
    <location>
        <begin position="55"/>
        <end position="65"/>
    </location>
</feature>
<reference evidence="2 3" key="1">
    <citation type="submission" date="2017-06" db="EMBL/GenBank/DDBJ databases">
        <title>A platform for efficient transgenesis in Macrostomum lignano, a flatworm model organism for stem cell research.</title>
        <authorList>
            <person name="Berezikov E."/>
        </authorList>
    </citation>
    <scope>NUCLEOTIDE SEQUENCE [LARGE SCALE GENOMIC DNA]</scope>
    <source>
        <strain evidence="2">DV1</strain>
        <tissue evidence="2">Whole organism</tissue>
    </source>
</reference>
<gene>
    <name evidence="2" type="ORF">BOX15_Mlig012171g1</name>
</gene>
<proteinExistence type="predicted"/>
<dbReference type="AlphaFoldDB" id="A0A267DUU6"/>
<feature type="region of interest" description="Disordered" evidence="1">
    <location>
        <begin position="135"/>
        <end position="193"/>
    </location>
</feature>
<accession>A0A267DUU6</accession>
<dbReference type="EMBL" id="NIVC01003140">
    <property type="protein sequence ID" value="PAA53080.1"/>
    <property type="molecule type" value="Genomic_DNA"/>
</dbReference>
<evidence type="ECO:0000313" key="2">
    <source>
        <dbReference type="EMBL" id="PAA53080.1"/>
    </source>
</evidence>
<feature type="compositionally biased region" description="Basic and acidic residues" evidence="1">
    <location>
        <begin position="67"/>
        <end position="78"/>
    </location>
</feature>
<protein>
    <submittedName>
        <fullName evidence="2">Uncharacterized protein</fullName>
    </submittedName>
</protein>
<evidence type="ECO:0000256" key="1">
    <source>
        <dbReference type="SAM" id="MobiDB-lite"/>
    </source>
</evidence>